<evidence type="ECO:0000259" key="4">
    <source>
        <dbReference type="Pfam" id="PF20434"/>
    </source>
</evidence>
<protein>
    <submittedName>
        <fullName evidence="5">Alpha/beta hydrolase</fullName>
    </submittedName>
</protein>
<keyword evidence="2 5" id="KW-0378">Hydrolase</keyword>
<feature type="active site" evidence="3">
    <location>
        <position position="143"/>
    </location>
</feature>
<dbReference type="SUPFAM" id="SSF53474">
    <property type="entry name" value="alpha/beta-Hydrolases"/>
    <property type="match status" value="1"/>
</dbReference>
<evidence type="ECO:0000256" key="2">
    <source>
        <dbReference type="ARBA" id="ARBA00022801"/>
    </source>
</evidence>
<dbReference type="Proteomes" id="UP000823913">
    <property type="component" value="Unassembled WGS sequence"/>
</dbReference>
<comment type="caution">
    <text evidence="5">The sequence shown here is derived from an EMBL/GenBank/DDBJ whole genome shotgun (WGS) entry which is preliminary data.</text>
</comment>
<dbReference type="PROSITE" id="PS01174">
    <property type="entry name" value="LIPASE_GDXG_SER"/>
    <property type="match status" value="1"/>
</dbReference>
<reference evidence="5" key="1">
    <citation type="submission" date="2020-10" db="EMBL/GenBank/DDBJ databases">
        <authorList>
            <person name="Gilroy R."/>
        </authorList>
    </citation>
    <scope>NUCLEOTIDE SEQUENCE</scope>
    <source>
        <strain evidence="5">ChiW16-3235</strain>
    </source>
</reference>
<dbReference type="AlphaFoldDB" id="A0A9D1J8T7"/>
<dbReference type="Gene3D" id="3.40.50.1820">
    <property type="entry name" value="alpha/beta hydrolase"/>
    <property type="match status" value="1"/>
</dbReference>
<dbReference type="GO" id="GO:0016787">
    <property type="term" value="F:hydrolase activity"/>
    <property type="evidence" value="ECO:0007669"/>
    <property type="project" value="UniProtKB-KW"/>
</dbReference>
<accession>A0A9D1J8T7</accession>
<dbReference type="Pfam" id="PF20434">
    <property type="entry name" value="BD-FAE"/>
    <property type="match status" value="1"/>
</dbReference>
<sequence length="310" mass="34542">MFHFIFKKIYLNIKKDIEEQNAARIASHRLPGDVKISTLPYLDSGNEMHRFNIYKNGRTGGAAPLIVDIHGGGWIAGDKDTNGLFCCRLAEGGFDVSSLSYRNVDSCSIIEQIQDIFAYLHYIRNNATALGLSFENVFLSGDSAGGQLALLAYNVNRSAKLREMFGVSPVNINFKAMALIHSVCYVNMAGKLKNNPVISRLISVPELARTVYGKQNYGREIYNATCAPAAFITENTLLPPVLLISSAGDEMYNYQTDMLYRDLRALKKDCELYFETDPKAGHVYNIADPDSDLAKKCNAHMMNFFKSAMQ</sequence>
<gene>
    <name evidence="5" type="ORF">IAB94_03045</name>
</gene>
<proteinExistence type="inferred from homology"/>
<dbReference type="InterPro" id="IPR049492">
    <property type="entry name" value="BD-FAE-like_dom"/>
</dbReference>
<feature type="domain" description="BD-FAE-like" evidence="4">
    <location>
        <begin position="52"/>
        <end position="255"/>
    </location>
</feature>
<dbReference type="EMBL" id="DVHK01000071">
    <property type="protein sequence ID" value="HIR67009.1"/>
    <property type="molecule type" value="Genomic_DNA"/>
</dbReference>
<evidence type="ECO:0000313" key="6">
    <source>
        <dbReference type="Proteomes" id="UP000823913"/>
    </source>
</evidence>
<evidence type="ECO:0000256" key="3">
    <source>
        <dbReference type="PROSITE-ProRule" id="PRU10038"/>
    </source>
</evidence>
<evidence type="ECO:0000256" key="1">
    <source>
        <dbReference type="ARBA" id="ARBA00010515"/>
    </source>
</evidence>
<evidence type="ECO:0000313" key="5">
    <source>
        <dbReference type="EMBL" id="HIR67009.1"/>
    </source>
</evidence>
<dbReference type="InterPro" id="IPR050300">
    <property type="entry name" value="GDXG_lipolytic_enzyme"/>
</dbReference>
<reference evidence="5" key="2">
    <citation type="journal article" date="2021" name="PeerJ">
        <title>Extensive microbial diversity within the chicken gut microbiome revealed by metagenomics and culture.</title>
        <authorList>
            <person name="Gilroy R."/>
            <person name="Ravi A."/>
            <person name="Getino M."/>
            <person name="Pursley I."/>
            <person name="Horton D.L."/>
            <person name="Alikhan N.F."/>
            <person name="Baker D."/>
            <person name="Gharbi K."/>
            <person name="Hall N."/>
            <person name="Watson M."/>
            <person name="Adriaenssens E.M."/>
            <person name="Foster-Nyarko E."/>
            <person name="Jarju S."/>
            <person name="Secka A."/>
            <person name="Antonio M."/>
            <person name="Oren A."/>
            <person name="Chaudhuri R.R."/>
            <person name="La Ragione R."/>
            <person name="Hildebrand F."/>
            <person name="Pallen M.J."/>
        </authorList>
    </citation>
    <scope>NUCLEOTIDE SEQUENCE</scope>
    <source>
        <strain evidence="5">ChiW16-3235</strain>
    </source>
</reference>
<dbReference type="InterPro" id="IPR033140">
    <property type="entry name" value="Lipase_GDXG_put_SER_AS"/>
</dbReference>
<organism evidence="5 6">
    <name type="scientific">Candidatus Coproplasma avicola</name>
    <dbReference type="NCBI Taxonomy" id="2840744"/>
    <lineage>
        <taxon>Bacteria</taxon>
        <taxon>Bacillati</taxon>
        <taxon>Bacillota</taxon>
        <taxon>Clostridia</taxon>
        <taxon>Eubacteriales</taxon>
        <taxon>Candidatus Coproplasma</taxon>
    </lineage>
</organism>
<dbReference type="InterPro" id="IPR029058">
    <property type="entry name" value="AB_hydrolase_fold"/>
</dbReference>
<dbReference type="PANTHER" id="PTHR48081">
    <property type="entry name" value="AB HYDROLASE SUPERFAMILY PROTEIN C4A8.06C"/>
    <property type="match status" value="1"/>
</dbReference>
<name>A0A9D1J8T7_9FIRM</name>
<comment type="similarity">
    <text evidence="1">Belongs to the 'GDXG' lipolytic enzyme family.</text>
</comment>